<keyword evidence="3" id="KW-0819">tRNA processing</keyword>
<evidence type="ECO:0008006" key="8">
    <source>
        <dbReference type="Google" id="ProtNLM"/>
    </source>
</evidence>
<sequence>MQRNLLHTKHCPRPGSRKLKSYKLRKLVSHLIFNAWPVLRVGRQACGTKAIYQDLLRDCSGKSQPSWSINSRELREQIVEGALEPEAAFIKASMVPDLFIIRLAAYQALLAHHNGSLTTRSLHSELLFNLSGSKHIAESLKKFGVSEGCSSLLVARFDAASNDGDQIATYVQGNLTPISGLSSCADPQAIKEAYKILPLELELGSLADAVCGRMSTRSC</sequence>
<keyword evidence="7" id="KW-1185">Reference proteome</keyword>
<comment type="subcellular location">
    <subcellularLocation>
        <location evidence="1">Nucleus</location>
    </subcellularLocation>
</comment>
<reference evidence="6 7" key="1">
    <citation type="journal article" date="2024" name="Nat. Commun.">
        <title>Phylogenomics reveals the evolutionary origins of lichenization in chlorophyte algae.</title>
        <authorList>
            <person name="Puginier C."/>
            <person name="Libourel C."/>
            <person name="Otte J."/>
            <person name="Skaloud P."/>
            <person name="Haon M."/>
            <person name="Grisel S."/>
            <person name="Petersen M."/>
            <person name="Berrin J.G."/>
            <person name="Delaux P.M."/>
            <person name="Dal Grande F."/>
            <person name="Keller J."/>
        </authorList>
    </citation>
    <scope>NUCLEOTIDE SEQUENCE [LARGE SCALE GENOMIC DNA]</scope>
    <source>
        <strain evidence="6 7">SAG 2145</strain>
    </source>
</reference>
<protein>
    <recommendedName>
        <fullName evidence="8">EKC/KEOPS complex subunit CGI121</fullName>
    </recommendedName>
</protein>
<dbReference type="Proteomes" id="UP001438707">
    <property type="component" value="Unassembled WGS sequence"/>
</dbReference>
<evidence type="ECO:0000256" key="3">
    <source>
        <dbReference type="ARBA" id="ARBA00022694"/>
    </source>
</evidence>
<gene>
    <name evidence="6" type="ORF">WJX74_007319</name>
</gene>
<dbReference type="PANTHER" id="PTHR15840">
    <property type="entry name" value="CGI-121 FAMILY MEMBER"/>
    <property type="match status" value="1"/>
</dbReference>
<dbReference type="EMBL" id="JALJOS010000029">
    <property type="protein sequence ID" value="KAK9822944.1"/>
    <property type="molecule type" value="Genomic_DNA"/>
</dbReference>
<evidence type="ECO:0000256" key="2">
    <source>
        <dbReference type="ARBA" id="ARBA00005546"/>
    </source>
</evidence>
<accession>A0AAW1QNG9</accession>
<name>A0AAW1QNG9_9CHLO</name>
<evidence type="ECO:0000256" key="4">
    <source>
        <dbReference type="ARBA" id="ARBA00023242"/>
    </source>
</evidence>
<dbReference type="InterPro" id="IPR013926">
    <property type="entry name" value="CGI121/TPRKB"/>
</dbReference>
<dbReference type="SUPFAM" id="SSF143870">
    <property type="entry name" value="PF0523-like"/>
    <property type="match status" value="1"/>
</dbReference>
<evidence type="ECO:0000313" key="7">
    <source>
        <dbReference type="Proteomes" id="UP001438707"/>
    </source>
</evidence>
<dbReference type="Gene3D" id="3.30.2380.10">
    <property type="entry name" value="CGI121/TPRKB"/>
    <property type="match status" value="1"/>
</dbReference>
<comment type="caution">
    <text evidence="6">The sequence shown here is derived from an EMBL/GenBank/DDBJ whole genome shotgun (WGS) entry which is preliminary data.</text>
</comment>
<dbReference type="GO" id="GO:0005829">
    <property type="term" value="C:cytosol"/>
    <property type="evidence" value="ECO:0007669"/>
    <property type="project" value="TreeGrafter"/>
</dbReference>
<dbReference type="GO" id="GO:0000408">
    <property type="term" value="C:EKC/KEOPS complex"/>
    <property type="evidence" value="ECO:0007669"/>
    <property type="project" value="TreeGrafter"/>
</dbReference>
<organism evidence="6 7">
    <name type="scientific">Apatococcus lobatus</name>
    <dbReference type="NCBI Taxonomy" id="904363"/>
    <lineage>
        <taxon>Eukaryota</taxon>
        <taxon>Viridiplantae</taxon>
        <taxon>Chlorophyta</taxon>
        <taxon>core chlorophytes</taxon>
        <taxon>Trebouxiophyceae</taxon>
        <taxon>Chlorellales</taxon>
        <taxon>Chlorellaceae</taxon>
        <taxon>Apatococcus</taxon>
    </lineage>
</organism>
<dbReference type="PANTHER" id="PTHR15840:SF10">
    <property type="entry name" value="EKC_KEOPS COMPLEX SUBUNIT TPRKB"/>
    <property type="match status" value="1"/>
</dbReference>
<proteinExistence type="inferred from homology"/>
<evidence type="ECO:0000256" key="5">
    <source>
        <dbReference type="RuleBase" id="RU004398"/>
    </source>
</evidence>
<evidence type="ECO:0000256" key="1">
    <source>
        <dbReference type="ARBA" id="ARBA00004123"/>
    </source>
</evidence>
<keyword evidence="4 5" id="KW-0539">Nucleus</keyword>
<dbReference type="GO" id="GO:0005634">
    <property type="term" value="C:nucleus"/>
    <property type="evidence" value="ECO:0007669"/>
    <property type="project" value="UniProtKB-SubCell"/>
</dbReference>
<dbReference type="GO" id="GO:0002949">
    <property type="term" value="P:tRNA threonylcarbamoyladenosine modification"/>
    <property type="evidence" value="ECO:0007669"/>
    <property type="project" value="TreeGrafter"/>
</dbReference>
<evidence type="ECO:0000313" key="6">
    <source>
        <dbReference type="EMBL" id="KAK9822944.1"/>
    </source>
</evidence>
<dbReference type="InterPro" id="IPR036504">
    <property type="entry name" value="CGI121/TPRKB_sf"/>
</dbReference>
<dbReference type="Pfam" id="PF08617">
    <property type="entry name" value="CGI-121"/>
    <property type="match status" value="1"/>
</dbReference>
<dbReference type="AlphaFoldDB" id="A0AAW1QNG9"/>
<comment type="similarity">
    <text evidence="2 5">Belongs to the CGI121/TPRKB family.</text>
</comment>